<accession>A0A0W7TLY6</accession>
<dbReference type="Proteomes" id="UP000053433">
    <property type="component" value="Unassembled WGS sequence"/>
</dbReference>
<evidence type="ECO:0000313" key="19">
    <source>
        <dbReference type="Proteomes" id="UP000449193"/>
    </source>
</evidence>
<comment type="caution">
    <text evidence="14">The sequence shown here is derived from an EMBL/GenBank/DDBJ whole genome shotgun (WGS) entry which is preliminary data.</text>
</comment>
<dbReference type="PANTHER" id="PTHR43298:SF2">
    <property type="entry name" value="FMN_FAD EXPORTER YEEO-RELATED"/>
    <property type="match status" value="1"/>
</dbReference>
<dbReference type="RefSeq" id="WP_050006606.1">
    <property type="nucleotide sequence ID" value="NZ_CATXDA010000109.1"/>
</dbReference>
<reference evidence="15 18" key="2">
    <citation type="submission" date="2015-10" db="EMBL/GenBank/DDBJ databases">
        <title>A novel member of the family Ruminococcaceae isolated from human faeces.</title>
        <authorList>
            <person name="Shkoporov A.N."/>
            <person name="Chaplin A.V."/>
            <person name="Motuzova O.V."/>
            <person name="Kafarskaia L.I."/>
            <person name="Efimov B.A."/>
        </authorList>
    </citation>
    <scope>NUCLEOTIDE SEQUENCE [LARGE SCALE GENOMIC DNA]</scope>
    <source>
        <strain evidence="15 18">668</strain>
    </source>
</reference>
<feature type="transmembrane region" description="Helical" evidence="13">
    <location>
        <begin position="387"/>
        <end position="405"/>
    </location>
</feature>
<evidence type="ECO:0000313" key="17">
    <source>
        <dbReference type="Proteomes" id="UP000032483"/>
    </source>
</evidence>
<feature type="transmembrane region" description="Helical" evidence="13">
    <location>
        <begin position="92"/>
        <end position="111"/>
    </location>
</feature>
<dbReference type="InterPro" id="IPR002528">
    <property type="entry name" value="MATE_fam"/>
</dbReference>
<evidence type="ECO:0000313" key="14">
    <source>
        <dbReference type="EMBL" id="KJF38385.1"/>
    </source>
</evidence>
<accession>A0A0D8IUM2</accession>
<evidence type="ECO:0000256" key="8">
    <source>
        <dbReference type="ARBA" id="ARBA00022692"/>
    </source>
</evidence>
<feature type="transmembrane region" description="Helical" evidence="13">
    <location>
        <begin position="317"/>
        <end position="336"/>
    </location>
</feature>
<reference evidence="14" key="1">
    <citation type="submission" date="2015-02" db="EMBL/GenBank/DDBJ databases">
        <title>A novel member of the family Ruminococcaceae isolated from human feces.</title>
        <authorList>
            <person name="Shkoporov A.N."/>
            <person name="Chaplin A.V."/>
            <person name="Motuzova O.V."/>
            <person name="Kafarskaia L.I."/>
            <person name="Khokhlova E.V."/>
            <person name="Efimov B.A."/>
        </authorList>
    </citation>
    <scope>NUCLEOTIDE SEQUENCE [LARGE SCALE GENOMIC DNA]</scope>
    <source>
        <strain evidence="14">585-1</strain>
    </source>
</reference>
<keyword evidence="7" id="KW-1003">Cell membrane</keyword>
<name>A0A0D8IUM2_9FIRM</name>
<dbReference type="PATRIC" id="fig|1550024.3.peg.4216"/>
<keyword evidence="17" id="KW-1185">Reference proteome</keyword>
<dbReference type="PANTHER" id="PTHR43298">
    <property type="entry name" value="MULTIDRUG RESISTANCE PROTEIN NORM-RELATED"/>
    <property type="match status" value="1"/>
</dbReference>
<dbReference type="GO" id="GO:0042910">
    <property type="term" value="F:xenobiotic transmembrane transporter activity"/>
    <property type="evidence" value="ECO:0007669"/>
    <property type="project" value="InterPro"/>
</dbReference>
<evidence type="ECO:0000313" key="15">
    <source>
        <dbReference type="EMBL" id="KUE74858.1"/>
    </source>
</evidence>
<evidence type="ECO:0000256" key="4">
    <source>
        <dbReference type="ARBA" id="ARBA00020268"/>
    </source>
</evidence>
<evidence type="ECO:0000256" key="2">
    <source>
        <dbReference type="ARBA" id="ARBA00004651"/>
    </source>
</evidence>
<evidence type="ECO:0000256" key="9">
    <source>
        <dbReference type="ARBA" id="ARBA00022989"/>
    </source>
</evidence>
<feature type="transmembrane region" description="Helical" evidence="13">
    <location>
        <begin position="411"/>
        <end position="432"/>
    </location>
</feature>
<feature type="transmembrane region" description="Helical" evidence="13">
    <location>
        <begin position="60"/>
        <end position="80"/>
    </location>
</feature>
<evidence type="ECO:0000256" key="6">
    <source>
        <dbReference type="ARBA" id="ARBA00022449"/>
    </source>
</evidence>
<dbReference type="InterPro" id="IPR048279">
    <property type="entry name" value="MdtK-like"/>
</dbReference>
<dbReference type="CDD" id="cd13138">
    <property type="entry name" value="MATE_yoeA_like"/>
    <property type="match status" value="1"/>
</dbReference>
<feature type="transmembrane region" description="Helical" evidence="13">
    <location>
        <begin position="190"/>
        <end position="211"/>
    </location>
</feature>
<dbReference type="GO" id="GO:0015297">
    <property type="term" value="F:antiporter activity"/>
    <property type="evidence" value="ECO:0007669"/>
    <property type="project" value="UniProtKB-KW"/>
</dbReference>
<dbReference type="EMBL" id="LMUA01000039">
    <property type="protein sequence ID" value="KUE74858.1"/>
    <property type="molecule type" value="Genomic_DNA"/>
</dbReference>
<evidence type="ECO:0000256" key="10">
    <source>
        <dbReference type="ARBA" id="ARBA00023065"/>
    </source>
</evidence>
<keyword evidence="9 13" id="KW-1133">Transmembrane helix</keyword>
<evidence type="ECO:0000313" key="18">
    <source>
        <dbReference type="Proteomes" id="UP000053433"/>
    </source>
</evidence>
<keyword evidence="11 13" id="KW-0472">Membrane</keyword>
<feature type="transmembrane region" description="Helical" evidence="13">
    <location>
        <begin position="131"/>
        <end position="153"/>
    </location>
</feature>
<dbReference type="PIRSF" id="PIRSF006603">
    <property type="entry name" value="DinF"/>
    <property type="match status" value="1"/>
</dbReference>
<feature type="transmembrane region" description="Helical" evidence="13">
    <location>
        <begin position="165"/>
        <end position="184"/>
    </location>
</feature>
<proteinExistence type="inferred from homology"/>
<comment type="similarity">
    <text evidence="3">Belongs to the multi antimicrobial extrusion (MATE) (TC 2.A.66.1) family.</text>
</comment>
<feature type="transmembrane region" description="Helical" evidence="13">
    <location>
        <begin position="348"/>
        <end position="366"/>
    </location>
</feature>
<protein>
    <recommendedName>
        <fullName evidence="4">Probable multidrug resistance protein NorM</fullName>
    </recommendedName>
    <alternativeName>
        <fullName evidence="12">Multidrug-efflux transporter</fullName>
    </alternativeName>
</protein>
<reference evidence="16 19" key="3">
    <citation type="journal article" date="2019" name="Nat. Med.">
        <title>A library of human gut bacterial isolates paired with longitudinal multiomics data enables mechanistic microbiome research.</title>
        <authorList>
            <person name="Poyet M."/>
            <person name="Groussin M."/>
            <person name="Gibbons S.M."/>
            <person name="Avila-Pacheco J."/>
            <person name="Jiang X."/>
            <person name="Kearney S.M."/>
            <person name="Perrotta A.R."/>
            <person name="Berdy B."/>
            <person name="Zhao S."/>
            <person name="Lieberman T.D."/>
            <person name="Swanson P.K."/>
            <person name="Smith M."/>
            <person name="Roesemann S."/>
            <person name="Alexander J.E."/>
            <person name="Rich S.A."/>
            <person name="Livny J."/>
            <person name="Vlamakis H."/>
            <person name="Clish C."/>
            <person name="Bullock K."/>
            <person name="Deik A."/>
            <person name="Scott J."/>
            <person name="Pierce K.A."/>
            <person name="Xavier R.J."/>
            <person name="Alm E.J."/>
        </authorList>
    </citation>
    <scope>NUCLEOTIDE SEQUENCE [LARGE SCALE GENOMIC DNA]</scope>
    <source>
        <strain evidence="16 19">BIOML-A7</strain>
    </source>
</reference>
<evidence type="ECO:0000256" key="1">
    <source>
        <dbReference type="ARBA" id="ARBA00003408"/>
    </source>
</evidence>
<dbReference type="Proteomes" id="UP000449193">
    <property type="component" value="Unassembled WGS sequence"/>
</dbReference>
<dbReference type="InterPro" id="IPR050222">
    <property type="entry name" value="MATE_MdtK"/>
</dbReference>
<keyword evidence="8 13" id="KW-0812">Transmembrane</keyword>
<dbReference type="Pfam" id="PF01554">
    <property type="entry name" value="MatE"/>
    <property type="match status" value="2"/>
</dbReference>
<dbReference type="GO" id="GO:0006811">
    <property type="term" value="P:monoatomic ion transport"/>
    <property type="evidence" value="ECO:0007669"/>
    <property type="project" value="UniProtKB-KW"/>
</dbReference>
<dbReference type="GO" id="GO:0005886">
    <property type="term" value="C:plasma membrane"/>
    <property type="evidence" value="ECO:0007669"/>
    <property type="project" value="UniProtKB-SubCell"/>
</dbReference>
<comment type="subcellular location">
    <subcellularLocation>
        <location evidence="2">Cell membrane</location>
        <topology evidence="2">Multi-pass membrane protein</topology>
    </subcellularLocation>
</comment>
<evidence type="ECO:0000256" key="3">
    <source>
        <dbReference type="ARBA" id="ARBA00010199"/>
    </source>
</evidence>
<dbReference type="NCBIfam" id="TIGR00797">
    <property type="entry name" value="matE"/>
    <property type="match status" value="1"/>
</dbReference>
<dbReference type="Proteomes" id="UP000032483">
    <property type="component" value="Unassembled WGS sequence"/>
</dbReference>
<dbReference type="AlphaFoldDB" id="A0A0D8IUM2"/>
<gene>
    <name evidence="15" type="ORF">ASJ35_16975</name>
    <name evidence="16" type="ORF">GMD52_02035</name>
    <name evidence="14" type="ORF">TQ39_18400</name>
</gene>
<dbReference type="EMBL" id="JXXK01000046">
    <property type="protein sequence ID" value="KJF38385.1"/>
    <property type="molecule type" value="Genomic_DNA"/>
</dbReference>
<sequence length="441" mass="47612">MIRDMTRGNVTRHLVSFSVPIILGNLFQLAYNAVDSIVVGRFAGTGALAAVGTANPVMNIIILGVSGLCIGASVLMSEYFGARDTEKLRREFAATLFLGLFFSAAVLALGLPLAGPLLRLLNVPDEIFPQARAYLCIIFLGMPFTFVYNAYAAAMRSVGDSRTPIRFLALASVLNAGLDVAFVAGLHWGAVGAGIATVLAESLSAILCVIYTERNLAALRLTRAELRPDRMLMKLTLQQGSVTALQQACQPVGKLLIQGCVNGLGVEAIAVFNAVSRVDDFAFTPEQSISSGMMTFVSQNRGAKEYGRMRMGLSRGLMVETGYWMLLFCVVLPLRAPIMRLFVGADESAVALGASYLFLMAFFYLLPAYTNGLQGYFRGLGDMKITLAGTFTQISVRVVFVYLLVPRMGLTAVAWASLAGWLCMLLLEVPYLRSMRVRGVG</sequence>
<dbReference type="EMBL" id="WMZR01000002">
    <property type="protein sequence ID" value="MTS50322.1"/>
    <property type="molecule type" value="Genomic_DNA"/>
</dbReference>
<dbReference type="GeneID" id="42858508"/>
<evidence type="ECO:0000256" key="7">
    <source>
        <dbReference type="ARBA" id="ARBA00022475"/>
    </source>
</evidence>
<organism evidence="14 17">
    <name type="scientific">Ruthenibacterium lactatiformans</name>
    <dbReference type="NCBI Taxonomy" id="1550024"/>
    <lineage>
        <taxon>Bacteria</taxon>
        <taxon>Bacillati</taxon>
        <taxon>Bacillota</taxon>
        <taxon>Clostridia</taxon>
        <taxon>Eubacteriales</taxon>
        <taxon>Oscillospiraceae</taxon>
        <taxon>Ruthenibacterium</taxon>
    </lineage>
</organism>
<keyword evidence="6" id="KW-0050">Antiport</keyword>
<evidence type="ECO:0000256" key="12">
    <source>
        <dbReference type="ARBA" id="ARBA00031636"/>
    </source>
</evidence>
<evidence type="ECO:0000256" key="5">
    <source>
        <dbReference type="ARBA" id="ARBA00022448"/>
    </source>
</evidence>
<evidence type="ECO:0000256" key="11">
    <source>
        <dbReference type="ARBA" id="ARBA00023136"/>
    </source>
</evidence>
<evidence type="ECO:0000313" key="16">
    <source>
        <dbReference type="EMBL" id="MTS50322.1"/>
    </source>
</evidence>
<evidence type="ECO:0000256" key="13">
    <source>
        <dbReference type="SAM" id="Phobius"/>
    </source>
</evidence>
<comment type="function">
    <text evidence="1">Multidrug efflux pump.</text>
</comment>
<keyword evidence="10" id="KW-0406">Ion transport</keyword>
<keyword evidence="5" id="KW-0813">Transport</keyword>